<dbReference type="EMBL" id="JAANHS010000008">
    <property type="protein sequence ID" value="NHB77518.1"/>
    <property type="molecule type" value="Genomic_DNA"/>
</dbReference>
<dbReference type="PANTHER" id="PTHR43877">
    <property type="entry name" value="AMINOALKYLPHOSPHONATE N-ACETYLTRANSFERASE-RELATED-RELATED"/>
    <property type="match status" value="1"/>
</dbReference>
<gene>
    <name evidence="4" type="ORF">G8O29_12320</name>
</gene>
<keyword evidence="5" id="KW-1185">Reference proteome</keyword>
<comment type="caution">
    <text evidence="4">The sequence shown here is derived from an EMBL/GenBank/DDBJ whole genome shotgun (WGS) entry which is preliminary data.</text>
</comment>
<dbReference type="SUPFAM" id="SSF55729">
    <property type="entry name" value="Acyl-CoA N-acyltransferases (Nat)"/>
    <property type="match status" value="1"/>
</dbReference>
<dbReference type="Proteomes" id="UP001515660">
    <property type="component" value="Unassembled WGS sequence"/>
</dbReference>
<evidence type="ECO:0000313" key="5">
    <source>
        <dbReference type="Proteomes" id="UP001515660"/>
    </source>
</evidence>
<accession>A0ABX0G9F7</accession>
<organism evidence="4 5">
    <name type="scientific">Rhodobacter calidifons</name>
    <dbReference type="NCBI Taxonomy" id="2715277"/>
    <lineage>
        <taxon>Bacteria</taxon>
        <taxon>Pseudomonadati</taxon>
        <taxon>Pseudomonadota</taxon>
        <taxon>Alphaproteobacteria</taxon>
        <taxon>Rhodobacterales</taxon>
        <taxon>Rhodobacter group</taxon>
        <taxon>Rhodobacter</taxon>
    </lineage>
</organism>
<dbReference type="RefSeq" id="WP_166403537.1">
    <property type="nucleotide sequence ID" value="NZ_JAANHS010000008.1"/>
</dbReference>
<feature type="domain" description="N-acetyltransferase" evidence="3">
    <location>
        <begin position="5"/>
        <end position="171"/>
    </location>
</feature>
<protein>
    <submittedName>
        <fullName evidence="4">GNAT family N-acetyltransferase</fullName>
    </submittedName>
</protein>
<dbReference type="InterPro" id="IPR016181">
    <property type="entry name" value="Acyl_CoA_acyltransferase"/>
</dbReference>
<dbReference type="CDD" id="cd04301">
    <property type="entry name" value="NAT_SF"/>
    <property type="match status" value="1"/>
</dbReference>
<evidence type="ECO:0000259" key="3">
    <source>
        <dbReference type="PROSITE" id="PS51186"/>
    </source>
</evidence>
<reference evidence="4 5" key="1">
    <citation type="journal article" date="2022" name="Microorganisms">
        <title>Genome Sequence and Characterization of a Xanthorhodopsin-Containing, Aerobic Anoxygenic Phototrophic Rhodobacter Species, Isolated from Mesophilic Conditions at Yellowstone National Park.</title>
        <authorList>
            <person name="Kyndt J.A."/>
            <person name="Robertson S."/>
            <person name="Shoffstall I.B."/>
            <person name="Ramaley R.F."/>
            <person name="Meyer T.E."/>
        </authorList>
    </citation>
    <scope>NUCLEOTIDE SEQUENCE [LARGE SCALE GENOMIC DNA]</scope>
    <source>
        <strain evidence="4 5">M37P</strain>
    </source>
</reference>
<dbReference type="Pfam" id="PF00583">
    <property type="entry name" value="Acetyltransf_1"/>
    <property type="match status" value="1"/>
</dbReference>
<keyword evidence="1" id="KW-0808">Transferase</keyword>
<sequence>MSGPYTLCKATLADAPALRALHRVAFAGLAGAHYTADQIEGFFTEVETVDPDLVADGTYWLIELGGLPVASGGWTMRPPGYAPAAQAPGTATILAVFTDPGHARRGLARRIMDRIEADAVVLGQADRIDLCATLSGLPLYLALGYRPVEARSLKLASGAYFPAIAMTKTVWPPFEADSPVIPAFRASAA</sequence>
<name>A0ABX0G9F7_9RHOB</name>
<dbReference type="InterPro" id="IPR000182">
    <property type="entry name" value="GNAT_dom"/>
</dbReference>
<dbReference type="PANTHER" id="PTHR43877:SF1">
    <property type="entry name" value="ACETYLTRANSFERASE"/>
    <property type="match status" value="1"/>
</dbReference>
<keyword evidence="2" id="KW-0012">Acyltransferase</keyword>
<evidence type="ECO:0000256" key="2">
    <source>
        <dbReference type="ARBA" id="ARBA00023315"/>
    </source>
</evidence>
<evidence type="ECO:0000313" key="4">
    <source>
        <dbReference type="EMBL" id="NHB77518.1"/>
    </source>
</evidence>
<proteinExistence type="predicted"/>
<dbReference type="InterPro" id="IPR050832">
    <property type="entry name" value="Bact_Acetyltransf"/>
</dbReference>
<dbReference type="PROSITE" id="PS51186">
    <property type="entry name" value="GNAT"/>
    <property type="match status" value="1"/>
</dbReference>
<dbReference type="Gene3D" id="3.40.630.30">
    <property type="match status" value="1"/>
</dbReference>
<evidence type="ECO:0000256" key="1">
    <source>
        <dbReference type="ARBA" id="ARBA00022679"/>
    </source>
</evidence>